<organism evidence="1">
    <name type="scientific">uncultured Pleomorphomonas sp</name>
    <dbReference type="NCBI Taxonomy" id="442121"/>
    <lineage>
        <taxon>Bacteria</taxon>
        <taxon>Pseudomonadati</taxon>
        <taxon>Pseudomonadota</taxon>
        <taxon>Alphaproteobacteria</taxon>
        <taxon>Hyphomicrobiales</taxon>
        <taxon>Pleomorphomonadaceae</taxon>
        <taxon>Pleomorphomonas</taxon>
        <taxon>environmental samples</taxon>
    </lineage>
</organism>
<dbReference type="EMBL" id="FMJD01000008">
    <property type="protein sequence ID" value="SCM76449.1"/>
    <property type="molecule type" value="Genomic_DNA"/>
</dbReference>
<accession>A0A212LGD5</accession>
<name>A0A212LGD5_9HYPH</name>
<reference evidence="1" key="1">
    <citation type="submission" date="2016-08" db="EMBL/GenBank/DDBJ databases">
        <authorList>
            <person name="Seilhamer J.J."/>
        </authorList>
    </citation>
    <scope>NUCLEOTIDE SEQUENCE</scope>
    <source>
        <strain evidence="1">86</strain>
    </source>
</reference>
<proteinExistence type="predicted"/>
<gene>
    <name evidence="1" type="ORF">KL86PLE_40254</name>
</gene>
<protein>
    <submittedName>
        <fullName evidence="1">Uncharacterized protein</fullName>
    </submittedName>
</protein>
<sequence>MQYLVVCNRKVGRYHLKYVTRSFGFPIFT</sequence>
<dbReference type="AlphaFoldDB" id="A0A212LGD5"/>
<evidence type="ECO:0000313" key="1">
    <source>
        <dbReference type="EMBL" id="SCM76449.1"/>
    </source>
</evidence>